<keyword evidence="3" id="KW-1185">Reference proteome</keyword>
<dbReference type="OrthoDB" id="448649at2759"/>
<organism evidence="2 3">
    <name type="scientific">Thalassiosira oceanica</name>
    <name type="common">Marine diatom</name>
    <dbReference type="NCBI Taxonomy" id="159749"/>
    <lineage>
        <taxon>Eukaryota</taxon>
        <taxon>Sar</taxon>
        <taxon>Stramenopiles</taxon>
        <taxon>Ochrophyta</taxon>
        <taxon>Bacillariophyta</taxon>
        <taxon>Coscinodiscophyceae</taxon>
        <taxon>Thalassiosirophycidae</taxon>
        <taxon>Thalassiosirales</taxon>
        <taxon>Thalassiosiraceae</taxon>
        <taxon>Thalassiosira</taxon>
    </lineage>
</organism>
<dbReference type="AlphaFoldDB" id="K0TLX2"/>
<gene>
    <name evidence="2" type="ORF">THAOC_06257</name>
</gene>
<sequence length="73" mass="7823">MLSFLAMAVGISVMQPVHAKEIVATTEWQVLADGDTIPAGLHVRIDLSTGEKLVKIPTDDSRDDSIKAAIYGD</sequence>
<feature type="signal peptide" evidence="1">
    <location>
        <begin position="1"/>
        <end position="19"/>
    </location>
</feature>
<name>K0TLX2_THAOC</name>
<protein>
    <submittedName>
        <fullName evidence="2">Uncharacterized protein</fullName>
    </submittedName>
</protein>
<evidence type="ECO:0000313" key="3">
    <source>
        <dbReference type="Proteomes" id="UP000266841"/>
    </source>
</evidence>
<evidence type="ECO:0000313" key="2">
    <source>
        <dbReference type="EMBL" id="EJK72227.1"/>
    </source>
</evidence>
<proteinExistence type="predicted"/>
<evidence type="ECO:0000256" key="1">
    <source>
        <dbReference type="SAM" id="SignalP"/>
    </source>
</evidence>
<keyword evidence="1" id="KW-0732">Signal</keyword>
<comment type="caution">
    <text evidence="2">The sequence shown here is derived from an EMBL/GenBank/DDBJ whole genome shotgun (WGS) entry which is preliminary data.</text>
</comment>
<feature type="chain" id="PRO_5003838098" evidence="1">
    <location>
        <begin position="20"/>
        <end position="73"/>
    </location>
</feature>
<reference evidence="2 3" key="1">
    <citation type="journal article" date="2012" name="Genome Biol.">
        <title>Genome and low-iron response of an oceanic diatom adapted to chronic iron limitation.</title>
        <authorList>
            <person name="Lommer M."/>
            <person name="Specht M."/>
            <person name="Roy A.S."/>
            <person name="Kraemer L."/>
            <person name="Andreson R."/>
            <person name="Gutowska M.A."/>
            <person name="Wolf J."/>
            <person name="Bergner S.V."/>
            <person name="Schilhabel M.B."/>
            <person name="Klostermeier U.C."/>
            <person name="Beiko R.G."/>
            <person name="Rosenstiel P."/>
            <person name="Hippler M."/>
            <person name="Laroche J."/>
        </authorList>
    </citation>
    <scope>NUCLEOTIDE SEQUENCE [LARGE SCALE GENOMIC DNA]</scope>
    <source>
        <strain evidence="2 3">CCMP1005</strain>
    </source>
</reference>
<accession>K0TLX2</accession>
<dbReference type="Proteomes" id="UP000266841">
    <property type="component" value="Unassembled WGS sequence"/>
</dbReference>
<dbReference type="EMBL" id="AGNL01006161">
    <property type="protein sequence ID" value="EJK72227.1"/>
    <property type="molecule type" value="Genomic_DNA"/>
</dbReference>